<sequence length="106" mass="12023">MNVSTLQASEERPQAAHNELQTIWIDGALEVLSPLLCTRQRKTDLSRFTLRPCIQRAVYAAAPIAQGLFRGICIYHPQSFHAIALSTRRTKGSRGYHTFENEVIRQ</sequence>
<keyword evidence="2" id="KW-1185">Reference proteome</keyword>
<dbReference type="EMBL" id="CM047582">
    <property type="protein sequence ID" value="KAI9915972.1"/>
    <property type="molecule type" value="Genomic_DNA"/>
</dbReference>
<gene>
    <name evidence="1" type="ORF">PsorP6_007715</name>
</gene>
<accession>A0ACC0WC30</accession>
<comment type="caution">
    <text evidence="1">The sequence shown here is derived from an EMBL/GenBank/DDBJ whole genome shotgun (WGS) entry which is preliminary data.</text>
</comment>
<organism evidence="1 2">
    <name type="scientific">Peronosclerospora sorghi</name>
    <dbReference type="NCBI Taxonomy" id="230839"/>
    <lineage>
        <taxon>Eukaryota</taxon>
        <taxon>Sar</taxon>
        <taxon>Stramenopiles</taxon>
        <taxon>Oomycota</taxon>
        <taxon>Peronosporomycetes</taxon>
        <taxon>Peronosporales</taxon>
        <taxon>Peronosporaceae</taxon>
        <taxon>Peronosclerospora</taxon>
    </lineage>
</organism>
<protein>
    <submittedName>
        <fullName evidence="1">Uncharacterized protein</fullName>
    </submittedName>
</protein>
<name>A0ACC0WC30_9STRA</name>
<dbReference type="Proteomes" id="UP001163321">
    <property type="component" value="Chromosome 3"/>
</dbReference>
<evidence type="ECO:0000313" key="1">
    <source>
        <dbReference type="EMBL" id="KAI9915972.1"/>
    </source>
</evidence>
<reference evidence="1 2" key="1">
    <citation type="journal article" date="2022" name="bioRxiv">
        <title>The genome of the oomycete Peronosclerospora sorghi, a cosmopolitan pathogen of maize and sorghum, is inflated with dispersed pseudogenes.</title>
        <authorList>
            <person name="Fletcher K."/>
            <person name="Martin F."/>
            <person name="Isakeit T."/>
            <person name="Cavanaugh K."/>
            <person name="Magill C."/>
            <person name="Michelmore R."/>
        </authorList>
    </citation>
    <scope>NUCLEOTIDE SEQUENCE [LARGE SCALE GENOMIC DNA]</scope>
    <source>
        <strain evidence="1">P6</strain>
    </source>
</reference>
<proteinExistence type="predicted"/>
<evidence type="ECO:0000313" key="2">
    <source>
        <dbReference type="Proteomes" id="UP001163321"/>
    </source>
</evidence>